<reference evidence="7" key="1">
    <citation type="submission" date="2022-07" db="EMBL/GenBank/DDBJ databases">
        <title>Phylogenomic reconstructions and comparative analyses of Kickxellomycotina fungi.</title>
        <authorList>
            <person name="Reynolds N.K."/>
            <person name="Stajich J.E."/>
            <person name="Barry K."/>
            <person name="Grigoriev I.V."/>
            <person name="Crous P."/>
            <person name="Smith M.E."/>
        </authorList>
    </citation>
    <scope>NUCLEOTIDE SEQUENCE</scope>
    <source>
        <strain evidence="7">NRRL 1565</strain>
    </source>
</reference>
<evidence type="ECO:0000256" key="3">
    <source>
        <dbReference type="ARBA" id="ARBA00023002"/>
    </source>
</evidence>
<dbReference type="InterPro" id="IPR050121">
    <property type="entry name" value="Cytochrome_P450_monoxygenase"/>
</dbReference>
<dbReference type="EMBL" id="JANBUO010000581">
    <property type="protein sequence ID" value="KAJ2803005.1"/>
    <property type="molecule type" value="Genomic_DNA"/>
</dbReference>
<evidence type="ECO:0000313" key="7">
    <source>
        <dbReference type="EMBL" id="KAJ2803005.1"/>
    </source>
</evidence>
<evidence type="ECO:0008006" key="9">
    <source>
        <dbReference type="Google" id="ProtNLM"/>
    </source>
</evidence>
<dbReference type="Gene3D" id="1.10.630.10">
    <property type="entry name" value="Cytochrome P450"/>
    <property type="match status" value="1"/>
</dbReference>
<dbReference type="InterPro" id="IPR001128">
    <property type="entry name" value="Cyt_P450"/>
</dbReference>
<name>A0A9W8HUC2_9FUNG</name>
<dbReference type="AlphaFoldDB" id="A0A9W8HUC2"/>
<dbReference type="PRINTS" id="PR00385">
    <property type="entry name" value="P450"/>
</dbReference>
<dbReference type="PANTHER" id="PTHR24305">
    <property type="entry name" value="CYTOCHROME P450"/>
    <property type="match status" value="1"/>
</dbReference>
<evidence type="ECO:0000256" key="2">
    <source>
        <dbReference type="ARBA" id="ARBA00022723"/>
    </source>
</evidence>
<dbReference type="GO" id="GO:0044550">
    <property type="term" value="P:secondary metabolite biosynthetic process"/>
    <property type="evidence" value="ECO:0007669"/>
    <property type="project" value="UniProtKB-ARBA"/>
</dbReference>
<evidence type="ECO:0000256" key="1">
    <source>
        <dbReference type="ARBA" id="ARBA00001971"/>
    </source>
</evidence>
<feature type="binding site" description="axial binding residue" evidence="5">
    <location>
        <position position="393"/>
    </location>
    <ligand>
        <name>heme</name>
        <dbReference type="ChEBI" id="CHEBI:30413"/>
    </ligand>
    <ligandPart>
        <name>Fe</name>
        <dbReference type="ChEBI" id="CHEBI:18248"/>
    </ligandPart>
</feature>
<keyword evidence="8" id="KW-1185">Reference proteome</keyword>
<dbReference type="PROSITE" id="PS00086">
    <property type="entry name" value="CYTOCHROME_P450"/>
    <property type="match status" value="1"/>
</dbReference>
<keyword evidence="4 5" id="KW-0408">Iron</keyword>
<accession>A0A9W8HUC2</accession>
<keyword evidence="5 6" id="KW-0349">Heme</keyword>
<sequence length="464" mass="53239">KIPMRIHDLCGTERDFMLKNYEKYGSIFVMEPDKVGLCNYNDCMVILGSHAFAKDHHYSRVDFIEQNMFLTRDPEMNRSRRRQIGPALAPKNLRTMEPAILAAGVQQLMEKWDQAIAESSDGRVRICYFYDLSLMAFDIISSLGFGQEHRSLTTGDQRIVEWVRQSFMLMFMQMIMPLIKRRPFKQLFASSLYSGVGEFIEFGSKAIEQRKLELAISGGANKPKDILQSFVDAEDPQSRIRMTSSQVTAETIFSLLAGADTSSNTLSWTIHLLLLHPEYLSRVKKEVRSAFHYDELIMFREAKEKLPLLEACIYESMRLRPVSGDLPRVIPTGGVMLQDHFIPEGHTCSVSISASNMNSATWERPYAFYPERFIGNDANKRMMLTFSAGVRVCPGRHLAWLEMLTTMANIINSYEFELPTDALFTPHRRDKYNQPVIMPHTTAITCAPKFHDRDCVIIISKRKR</sequence>
<dbReference type="PANTHER" id="PTHR24305:SF235">
    <property type="entry name" value="CYTOCHROME P450 MONOOXYGENASE APDB-RELATED"/>
    <property type="match status" value="1"/>
</dbReference>
<evidence type="ECO:0000256" key="5">
    <source>
        <dbReference type="PIRSR" id="PIRSR602401-1"/>
    </source>
</evidence>
<feature type="non-terminal residue" evidence="7">
    <location>
        <position position="1"/>
    </location>
</feature>
<protein>
    <recommendedName>
        <fullName evidence="9">Cytochrome P450</fullName>
    </recommendedName>
</protein>
<dbReference type="Pfam" id="PF00067">
    <property type="entry name" value="p450"/>
    <property type="match status" value="1"/>
</dbReference>
<keyword evidence="6" id="KW-0503">Monooxygenase</keyword>
<evidence type="ECO:0000313" key="8">
    <source>
        <dbReference type="Proteomes" id="UP001140094"/>
    </source>
</evidence>
<keyword evidence="2 5" id="KW-0479">Metal-binding</keyword>
<gene>
    <name evidence="7" type="ORF">H4R20_003063</name>
</gene>
<comment type="caution">
    <text evidence="7">The sequence shown here is derived from an EMBL/GenBank/DDBJ whole genome shotgun (WGS) entry which is preliminary data.</text>
</comment>
<dbReference type="Proteomes" id="UP001140094">
    <property type="component" value="Unassembled WGS sequence"/>
</dbReference>
<dbReference type="InterPro" id="IPR017972">
    <property type="entry name" value="Cyt_P450_CS"/>
</dbReference>
<dbReference type="OrthoDB" id="1470350at2759"/>
<dbReference type="InterPro" id="IPR002401">
    <property type="entry name" value="Cyt_P450_E_grp-I"/>
</dbReference>
<dbReference type="GO" id="GO:0005506">
    <property type="term" value="F:iron ion binding"/>
    <property type="evidence" value="ECO:0007669"/>
    <property type="project" value="InterPro"/>
</dbReference>
<organism evidence="7 8">
    <name type="scientific">Coemansia guatemalensis</name>
    <dbReference type="NCBI Taxonomy" id="2761395"/>
    <lineage>
        <taxon>Eukaryota</taxon>
        <taxon>Fungi</taxon>
        <taxon>Fungi incertae sedis</taxon>
        <taxon>Zoopagomycota</taxon>
        <taxon>Kickxellomycotina</taxon>
        <taxon>Kickxellomycetes</taxon>
        <taxon>Kickxellales</taxon>
        <taxon>Kickxellaceae</taxon>
        <taxon>Coemansia</taxon>
    </lineage>
</organism>
<dbReference type="GO" id="GO:0016705">
    <property type="term" value="F:oxidoreductase activity, acting on paired donors, with incorporation or reduction of molecular oxygen"/>
    <property type="evidence" value="ECO:0007669"/>
    <property type="project" value="InterPro"/>
</dbReference>
<dbReference type="PRINTS" id="PR00463">
    <property type="entry name" value="EP450I"/>
</dbReference>
<evidence type="ECO:0000256" key="6">
    <source>
        <dbReference type="RuleBase" id="RU000461"/>
    </source>
</evidence>
<comment type="cofactor">
    <cofactor evidence="1 5">
        <name>heme</name>
        <dbReference type="ChEBI" id="CHEBI:30413"/>
    </cofactor>
</comment>
<dbReference type="GO" id="GO:0020037">
    <property type="term" value="F:heme binding"/>
    <property type="evidence" value="ECO:0007669"/>
    <property type="project" value="InterPro"/>
</dbReference>
<evidence type="ECO:0000256" key="4">
    <source>
        <dbReference type="ARBA" id="ARBA00023004"/>
    </source>
</evidence>
<proteinExistence type="inferred from homology"/>
<comment type="similarity">
    <text evidence="6">Belongs to the cytochrome P450 family.</text>
</comment>
<dbReference type="SUPFAM" id="SSF48264">
    <property type="entry name" value="Cytochrome P450"/>
    <property type="match status" value="1"/>
</dbReference>
<keyword evidence="3 6" id="KW-0560">Oxidoreductase</keyword>
<dbReference type="GO" id="GO:0004497">
    <property type="term" value="F:monooxygenase activity"/>
    <property type="evidence" value="ECO:0007669"/>
    <property type="project" value="UniProtKB-KW"/>
</dbReference>
<dbReference type="InterPro" id="IPR036396">
    <property type="entry name" value="Cyt_P450_sf"/>
</dbReference>